<organism evidence="2 3">
    <name type="scientific">Robertkochia marina</name>
    <dbReference type="NCBI Taxonomy" id="1227945"/>
    <lineage>
        <taxon>Bacteria</taxon>
        <taxon>Pseudomonadati</taxon>
        <taxon>Bacteroidota</taxon>
        <taxon>Flavobacteriia</taxon>
        <taxon>Flavobacteriales</taxon>
        <taxon>Flavobacteriaceae</taxon>
        <taxon>Robertkochia</taxon>
    </lineage>
</organism>
<gene>
    <name evidence="2" type="ORF">E7Z59_07900</name>
</gene>
<dbReference type="RefSeq" id="WP_136335780.1">
    <property type="nucleotide sequence ID" value="NZ_QXMP01000005.1"/>
</dbReference>
<dbReference type="EMBL" id="SSMC01000002">
    <property type="protein sequence ID" value="THD67575.1"/>
    <property type="molecule type" value="Genomic_DNA"/>
</dbReference>
<comment type="caution">
    <text evidence="2">The sequence shown here is derived from an EMBL/GenBank/DDBJ whole genome shotgun (WGS) entry which is preliminary data.</text>
</comment>
<keyword evidence="1" id="KW-0472">Membrane</keyword>
<keyword evidence="1" id="KW-0812">Transmembrane</keyword>
<evidence type="ECO:0000256" key="1">
    <source>
        <dbReference type="SAM" id="Phobius"/>
    </source>
</evidence>
<name>A0A4S3M278_9FLAO</name>
<feature type="transmembrane region" description="Helical" evidence="1">
    <location>
        <begin position="12"/>
        <end position="29"/>
    </location>
</feature>
<dbReference type="AlphaFoldDB" id="A0A4S3M278"/>
<reference evidence="2 3" key="1">
    <citation type="submission" date="2019-04" db="EMBL/GenBank/DDBJ databases">
        <title>Draft genome sequence of Robertkochia marina CC-AMO-30D.</title>
        <authorList>
            <person name="Hameed A."/>
            <person name="Lin S.-Y."/>
            <person name="Shahina M."/>
            <person name="Lai W.-A."/>
            <person name="Young C.-C."/>
        </authorList>
    </citation>
    <scope>NUCLEOTIDE SEQUENCE [LARGE SCALE GENOMIC DNA]</scope>
    <source>
        <strain evidence="2 3">CC-AMO-30D</strain>
    </source>
</reference>
<evidence type="ECO:0000313" key="3">
    <source>
        <dbReference type="Proteomes" id="UP000305939"/>
    </source>
</evidence>
<dbReference type="Proteomes" id="UP000305939">
    <property type="component" value="Unassembled WGS sequence"/>
</dbReference>
<evidence type="ECO:0000313" key="2">
    <source>
        <dbReference type="EMBL" id="THD67575.1"/>
    </source>
</evidence>
<keyword evidence="3" id="KW-1185">Reference proteome</keyword>
<sequence>MNPPEEQYRRYVFFGIVLISLGVIFNTTLDNLSGSLGTVLIAFGGLLFIVGMKKKRDASK</sequence>
<keyword evidence="1" id="KW-1133">Transmembrane helix</keyword>
<dbReference type="OrthoDB" id="1452630at2"/>
<protein>
    <submittedName>
        <fullName evidence="2">Uncharacterized protein</fullName>
    </submittedName>
</protein>
<accession>A0A4S3M278</accession>
<proteinExistence type="predicted"/>
<feature type="transmembrane region" description="Helical" evidence="1">
    <location>
        <begin position="35"/>
        <end position="52"/>
    </location>
</feature>